<gene>
    <name evidence="1" type="ORF">H9950_09030</name>
</gene>
<reference evidence="1" key="2">
    <citation type="submission" date="2021-04" db="EMBL/GenBank/DDBJ databases">
        <authorList>
            <person name="Gilroy R."/>
        </authorList>
    </citation>
    <scope>NUCLEOTIDE SEQUENCE</scope>
    <source>
        <strain evidence="1">ChiHjej12B11-9795</strain>
    </source>
</reference>
<proteinExistence type="predicted"/>
<dbReference type="AlphaFoldDB" id="A0A9D2KUK5"/>
<comment type="caution">
    <text evidence="1">The sequence shown here is derived from an EMBL/GenBank/DDBJ whole genome shotgun (WGS) entry which is preliminary data.</text>
</comment>
<accession>A0A9D2KUK5</accession>
<evidence type="ECO:0000313" key="2">
    <source>
        <dbReference type="Proteomes" id="UP000823862"/>
    </source>
</evidence>
<dbReference type="Proteomes" id="UP000823862">
    <property type="component" value="Unassembled WGS sequence"/>
</dbReference>
<evidence type="ECO:0000313" key="1">
    <source>
        <dbReference type="EMBL" id="HJA86311.1"/>
    </source>
</evidence>
<name>A0A9D2KUK5_9BACE</name>
<organism evidence="1 2">
    <name type="scientific">Candidatus Bacteroides avicola</name>
    <dbReference type="NCBI Taxonomy" id="2838468"/>
    <lineage>
        <taxon>Bacteria</taxon>
        <taxon>Pseudomonadati</taxon>
        <taxon>Bacteroidota</taxon>
        <taxon>Bacteroidia</taxon>
        <taxon>Bacteroidales</taxon>
        <taxon>Bacteroidaceae</taxon>
        <taxon>Bacteroides</taxon>
    </lineage>
</organism>
<protein>
    <submittedName>
        <fullName evidence="1">Uncharacterized protein</fullName>
    </submittedName>
</protein>
<sequence>MRYNRYLDMTKCLTAKTIILLAVFFLQGVVIAKAQSVTGESTVDVLVEMGFENVGCTEDADERVYVLQNSAYRLQGVGIGKAVDVIQNMGLPEEKACRIIVLDNNVPQISLYYQPVKGDTAAVAERRDWNVSYDLEDSWQKVRRVKRKNSSLFKVDIVVYPEFMFQNFKLSRMYDIVLNLSPAIEISLWKGMKATAQVIFPIVNDYGARYEQIRPGYVTLSQSVRLPKNTFLTASVGFFNNFRWGVDVRAKHHFKDERFYIDARLAYTGRGWFDHWAYYHGHKWTLTGHVGGSFYWPKYNTQFSIKAERFLMEEFGLRGEMVRHFRYASIGFYGLKVFGKDDAANNGFNAGFLFQIALPPYKYKRKGYIPRVVGGDFGIRYNAGNELYYGSGFRNNSNDNTLRENSFNPYFIKSELLNF</sequence>
<reference evidence="1" key="1">
    <citation type="journal article" date="2021" name="PeerJ">
        <title>Extensive microbial diversity within the chicken gut microbiome revealed by metagenomics and culture.</title>
        <authorList>
            <person name="Gilroy R."/>
            <person name="Ravi A."/>
            <person name="Getino M."/>
            <person name="Pursley I."/>
            <person name="Horton D.L."/>
            <person name="Alikhan N.F."/>
            <person name="Baker D."/>
            <person name="Gharbi K."/>
            <person name="Hall N."/>
            <person name="Watson M."/>
            <person name="Adriaenssens E.M."/>
            <person name="Foster-Nyarko E."/>
            <person name="Jarju S."/>
            <person name="Secka A."/>
            <person name="Antonio M."/>
            <person name="Oren A."/>
            <person name="Chaudhuri R.R."/>
            <person name="La Ragione R."/>
            <person name="Hildebrand F."/>
            <person name="Pallen M.J."/>
        </authorList>
    </citation>
    <scope>NUCLEOTIDE SEQUENCE</scope>
    <source>
        <strain evidence="1">ChiHjej12B11-9795</strain>
    </source>
</reference>
<dbReference type="EMBL" id="DWZI01000043">
    <property type="protein sequence ID" value="HJA86311.1"/>
    <property type="molecule type" value="Genomic_DNA"/>
</dbReference>